<dbReference type="AlphaFoldDB" id="A0A9P0LJM7"/>
<comment type="caution">
    <text evidence="2">The sequence shown here is derived from an EMBL/GenBank/DDBJ whole genome shotgun (WGS) entry which is preliminary data.</text>
</comment>
<evidence type="ECO:0000256" key="1">
    <source>
        <dbReference type="SAM" id="MobiDB-lite"/>
    </source>
</evidence>
<dbReference type="EMBL" id="CAKOFQ010007243">
    <property type="protein sequence ID" value="CAH1995928.1"/>
    <property type="molecule type" value="Genomic_DNA"/>
</dbReference>
<name>A0A9P0LJM7_ACAOB</name>
<feature type="region of interest" description="Disordered" evidence="1">
    <location>
        <begin position="89"/>
        <end position="136"/>
    </location>
</feature>
<organism evidence="2 3">
    <name type="scientific">Acanthoscelides obtectus</name>
    <name type="common">Bean weevil</name>
    <name type="synonym">Bruchus obtectus</name>
    <dbReference type="NCBI Taxonomy" id="200917"/>
    <lineage>
        <taxon>Eukaryota</taxon>
        <taxon>Metazoa</taxon>
        <taxon>Ecdysozoa</taxon>
        <taxon>Arthropoda</taxon>
        <taxon>Hexapoda</taxon>
        <taxon>Insecta</taxon>
        <taxon>Pterygota</taxon>
        <taxon>Neoptera</taxon>
        <taxon>Endopterygota</taxon>
        <taxon>Coleoptera</taxon>
        <taxon>Polyphaga</taxon>
        <taxon>Cucujiformia</taxon>
        <taxon>Chrysomeloidea</taxon>
        <taxon>Chrysomelidae</taxon>
        <taxon>Bruchinae</taxon>
        <taxon>Bruchini</taxon>
        <taxon>Acanthoscelides</taxon>
    </lineage>
</organism>
<proteinExistence type="predicted"/>
<gene>
    <name evidence="2" type="ORF">ACAOBT_LOCUS22925</name>
</gene>
<evidence type="ECO:0000313" key="2">
    <source>
        <dbReference type="EMBL" id="CAH1995928.1"/>
    </source>
</evidence>
<protein>
    <submittedName>
        <fullName evidence="2">Uncharacterized protein</fullName>
    </submittedName>
</protein>
<reference evidence="2" key="1">
    <citation type="submission" date="2022-03" db="EMBL/GenBank/DDBJ databases">
        <authorList>
            <person name="Sayadi A."/>
        </authorList>
    </citation>
    <scope>NUCLEOTIDE SEQUENCE</scope>
</reference>
<evidence type="ECO:0000313" key="3">
    <source>
        <dbReference type="Proteomes" id="UP001152888"/>
    </source>
</evidence>
<feature type="compositionally biased region" description="Low complexity" evidence="1">
    <location>
        <begin position="100"/>
        <end position="119"/>
    </location>
</feature>
<keyword evidence="3" id="KW-1185">Reference proteome</keyword>
<accession>A0A9P0LJM7</accession>
<dbReference type="Proteomes" id="UP001152888">
    <property type="component" value="Unassembled WGS sequence"/>
</dbReference>
<sequence length="173" mass="19540">MKKQLLMKENKKKLEIMQLEYEERKRGKMRLWSFMIIARLCKAAVATTTGSIFLSLHEFLMLRWGTSFPYPEASLEGFLNQNNVRDEDSYDNAFSPPAHSESLPSTTRPSSSASTSTPTLGTKILKRKKGMEEKKNELVELAHRALSKPPTCAEPENPCDIAGKKFASDLNDI</sequence>